<evidence type="ECO:0000259" key="1">
    <source>
        <dbReference type="PROSITE" id="PS51186"/>
    </source>
</evidence>
<protein>
    <submittedName>
        <fullName evidence="2">GNAT family N-acetyltransferase</fullName>
    </submittedName>
</protein>
<dbReference type="Gene3D" id="3.40.630.30">
    <property type="match status" value="1"/>
</dbReference>
<organism evidence="2 3">
    <name type="scientific">Alteribacter lacisalsi</name>
    <dbReference type="NCBI Taxonomy" id="2045244"/>
    <lineage>
        <taxon>Bacteria</taxon>
        <taxon>Bacillati</taxon>
        <taxon>Bacillota</taxon>
        <taxon>Bacilli</taxon>
        <taxon>Bacillales</taxon>
        <taxon>Bacillaceae</taxon>
        <taxon>Alteribacter</taxon>
    </lineage>
</organism>
<accession>A0A2W0H9M1</accession>
<comment type="caution">
    <text evidence="2">The sequence shown here is derived from an EMBL/GenBank/DDBJ whole genome shotgun (WGS) entry which is preliminary data.</text>
</comment>
<dbReference type="Proteomes" id="UP000248066">
    <property type="component" value="Unassembled WGS sequence"/>
</dbReference>
<proteinExistence type="predicted"/>
<sequence length="185" mass="21903">MRFGDITAETERLILRQLRNDDYEAWLEGFTGRSDSQYRHDTGRMDMTECTEDWFEKLVEKHRQLAADDTAYIFFVFHKDGRHLGHVDFSTLEREEFQWARIGYAFHNQHWGNGYAAEAVTRALETGFRELGYHRIEAHINLDNPRSMKLAERAGMTFECTRKGFIYEFGEWTDNHVYCKNAEGE</sequence>
<dbReference type="PROSITE" id="PS51186">
    <property type="entry name" value="GNAT"/>
    <property type="match status" value="1"/>
</dbReference>
<evidence type="ECO:0000313" key="3">
    <source>
        <dbReference type="Proteomes" id="UP000248066"/>
    </source>
</evidence>
<dbReference type="AlphaFoldDB" id="A0A2W0H9M1"/>
<dbReference type="EMBL" id="PDOF01000002">
    <property type="protein sequence ID" value="PYZ96770.1"/>
    <property type="molecule type" value="Genomic_DNA"/>
</dbReference>
<keyword evidence="2" id="KW-0808">Transferase</keyword>
<gene>
    <name evidence="2" type="ORF">CR205_13870</name>
</gene>
<dbReference type="OrthoDB" id="9798081at2"/>
<dbReference type="GO" id="GO:0016747">
    <property type="term" value="F:acyltransferase activity, transferring groups other than amino-acyl groups"/>
    <property type="evidence" value="ECO:0007669"/>
    <property type="project" value="InterPro"/>
</dbReference>
<dbReference type="InterPro" id="IPR051531">
    <property type="entry name" value="N-acetyltransferase"/>
</dbReference>
<dbReference type="PANTHER" id="PTHR43792">
    <property type="entry name" value="GNAT FAMILY, PUTATIVE (AFU_ORTHOLOGUE AFUA_3G00765)-RELATED-RELATED"/>
    <property type="match status" value="1"/>
</dbReference>
<dbReference type="SUPFAM" id="SSF55729">
    <property type="entry name" value="Acyl-CoA N-acyltransferases (Nat)"/>
    <property type="match status" value="1"/>
</dbReference>
<dbReference type="InterPro" id="IPR000182">
    <property type="entry name" value="GNAT_dom"/>
</dbReference>
<feature type="domain" description="N-acetyltransferase" evidence="1">
    <location>
        <begin position="13"/>
        <end position="174"/>
    </location>
</feature>
<evidence type="ECO:0000313" key="2">
    <source>
        <dbReference type="EMBL" id="PYZ96770.1"/>
    </source>
</evidence>
<dbReference type="InterPro" id="IPR016181">
    <property type="entry name" value="Acyl_CoA_acyltransferase"/>
</dbReference>
<dbReference type="Pfam" id="PF13302">
    <property type="entry name" value="Acetyltransf_3"/>
    <property type="match status" value="1"/>
</dbReference>
<name>A0A2W0H9M1_9BACI</name>
<keyword evidence="3" id="KW-1185">Reference proteome</keyword>
<reference evidence="2 3" key="1">
    <citation type="submission" date="2017-10" db="EMBL/GenBank/DDBJ databases">
        <title>Bacillus sp. nov., a halophilic bacterium isolated from a Yangshapao Lake.</title>
        <authorList>
            <person name="Wang H."/>
        </authorList>
    </citation>
    <scope>NUCLEOTIDE SEQUENCE [LARGE SCALE GENOMIC DNA]</scope>
    <source>
        <strain evidence="2 3">YSP-3</strain>
    </source>
</reference>